<dbReference type="EMBL" id="JAWXYG010000009">
    <property type="protein sequence ID" value="KAK4262466.1"/>
    <property type="molecule type" value="Genomic_DNA"/>
</dbReference>
<accession>A0AAE1MJA7</accession>
<comment type="caution">
    <text evidence="2">The sequence shown here is derived from an EMBL/GenBank/DDBJ whole genome shotgun (WGS) entry which is preliminary data.</text>
</comment>
<evidence type="ECO:0000313" key="3">
    <source>
        <dbReference type="Proteomes" id="UP001293593"/>
    </source>
</evidence>
<evidence type="ECO:0000256" key="1">
    <source>
        <dbReference type="SAM" id="MobiDB-lite"/>
    </source>
</evidence>
<protein>
    <submittedName>
        <fullName evidence="2">Uncharacterized protein</fullName>
    </submittedName>
</protein>
<feature type="region of interest" description="Disordered" evidence="1">
    <location>
        <begin position="19"/>
        <end position="43"/>
    </location>
</feature>
<dbReference type="PANTHER" id="PTHR35750:SF1">
    <property type="entry name" value="PHOSPHOLIPID HYDROPEROXIDE GLUTATHIONE PEROXIDASE"/>
    <property type="match status" value="1"/>
</dbReference>
<proteinExistence type="predicted"/>
<keyword evidence="3" id="KW-1185">Reference proteome</keyword>
<gene>
    <name evidence="2" type="ORF">QN277_028023</name>
</gene>
<evidence type="ECO:0000313" key="2">
    <source>
        <dbReference type="EMBL" id="KAK4262466.1"/>
    </source>
</evidence>
<dbReference type="Proteomes" id="UP001293593">
    <property type="component" value="Unassembled WGS sequence"/>
</dbReference>
<reference evidence="2" key="1">
    <citation type="submission" date="2023-10" db="EMBL/GenBank/DDBJ databases">
        <title>Chromosome-level genome of the transformable northern wattle, Acacia crassicarpa.</title>
        <authorList>
            <person name="Massaro I."/>
            <person name="Sinha N.R."/>
            <person name="Poethig S."/>
            <person name="Leichty A.R."/>
        </authorList>
    </citation>
    <scope>NUCLEOTIDE SEQUENCE</scope>
    <source>
        <strain evidence="2">Acra3RX</strain>
        <tissue evidence="2">Leaf</tissue>
    </source>
</reference>
<dbReference type="PANTHER" id="PTHR35750">
    <property type="entry name" value="PHOSPHOLIPID HYDROPEROXIDE GLUTATHIONE PEROXIDASE"/>
    <property type="match status" value="1"/>
</dbReference>
<dbReference type="AlphaFoldDB" id="A0AAE1MJA7"/>
<organism evidence="2 3">
    <name type="scientific">Acacia crassicarpa</name>
    <name type="common">northern wattle</name>
    <dbReference type="NCBI Taxonomy" id="499986"/>
    <lineage>
        <taxon>Eukaryota</taxon>
        <taxon>Viridiplantae</taxon>
        <taxon>Streptophyta</taxon>
        <taxon>Embryophyta</taxon>
        <taxon>Tracheophyta</taxon>
        <taxon>Spermatophyta</taxon>
        <taxon>Magnoliopsida</taxon>
        <taxon>eudicotyledons</taxon>
        <taxon>Gunneridae</taxon>
        <taxon>Pentapetalae</taxon>
        <taxon>rosids</taxon>
        <taxon>fabids</taxon>
        <taxon>Fabales</taxon>
        <taxon>Fabaceae</taxon>
        <taxon>Caesalpinioideae</taxon>
        <taxon>mimosoid clade</taxon>
        <taxon>Acacieae</taxon>
        <taxon>Acacia</taxon>
    </lineage>
</organism>
<name>A0AAE1MJA7_9FABA</name>
<sequence length="154" mass="17311">MGFFRKIAGLLGFVKDDVHESKGESDDDNDGQAPPRTRFKETGIPRQGFGVKVEVPVDRPHLGPVIIPSVSGDGGVQGLRWYAERLKIDEDGDVADEFLDEVPPETSAHQVNQHKLVARFKVKNDIRPAKVKRLTFLDGKLRQYVEHQGKLQWV</sequence>